<dbReference type="PANTHER" id="PTHR21847:SF1">
    <property type="entry name" value="EF-HAND CALCIUM-BINDING DOMAIN-CONTAINING PROTEIN 10"/>
    <property type="match status" value="1"/>
</dbReference>
<evidence type="ECO:0000313" key="2">
    <source>
        <dbReference type="Proteomes" id="UP000838878"/>
    </source>
</evidence>
<evidence type="ECO:0008006" key="3">
    <source>
        <dbReference type="Google" id="ProtNLM"/>
    </source>
</evidence>
<dbReference type="Proteomes" id="UP000838878">
    <property type="component" value="Chromosome 6"/>
</dbReference>
<organism evidence="1 2">
    <name type="scientific">Brenthis ino</name>
    <name type="common">lesser marbled fritillary</name>
    <dbReference type="NCBI Taxonomy" id="405034"/>
    <lineage>
        <taxon>Eukaryota</taxon>
        <taxon>Metazoa</taxon>
        <taxon>Ecdysozoa</taxon>
        <taxon>Arthropoda</taxon>
        <taxon>Hexapoda</taxon>
        <taxon>Insecta</taxon>
        <taxon>Pterygota</taxon>
        <taxon>Neoptera</taxon>
        <taxon>Endopterygota</taxon>
        <taxon>Lepidoptera</taxon>
        <taxon>Glossata</taxon>
        <taxon>Ditrysia</taxon>
        <taxon>Papilionoidea</taxon>
        <taxon>Nymphalidae</taxon>
        <taxon>Heliconiinae</taxon>
        <taxon>Argynnini</taxon>
        <taxon>Brenthis</taxon>
    </lineage>
</organism>
<feature type="non-terminal residue" evidence="1">
    <location>
        <position position="188"/>
    </location>
</feature>
<accession>A0A8J9VU53</accession>
<name>A0A8J9VU53_9NEOP</name>
<sequence>MEEESNIFFGQNNQDSTNECICGDIVRKLSSEKIETSDRKALILSTVARTESYLRERRIPELIRFLLTMIISHSPDKPVVFLEKLLDDCMLFRAGHGIPPVLFKNKHLEAVIKSFDPGQRGWLSAGQVQRIYATLGFTTEEIFEERIPCNLVLSNLKKTQEIELLHLLEAGLIKDNKSDDLKSVSLDN</sequence>
<proteinExistence type="predicted"/>
<evidence type="ECO:0000313" key="1">
    <source>
        <dbReference type="EMBL" id="CAH0727330.1"/>
    </source>
</evidence>
<protein>
    <recommendedName>
        <fullName evidence="3">EF-hand domain-containing protein</fullName>
    </recommendedName>
</protein>
<dbReference type="OrthoDB" id="10260455at2759"/>
<dbReference type="PANTHER" id="PTHR21847">
    <property type="entry name" value="EF-HAND CALCIUM-BINDING DOMAIN-CONTAINING PROTEIN 10"/>
    <property type="match status" value="1"/>
</dbReference>
<dbReference type="InterPro" id="IPR039879">
    <property type="entry name" value="EFC10"/>
</dbReference>
<dbReference type="AlphaFoldDB" id="A0A8J9VU53"/>
<dbReference type="EMBL" id="OV170226">
    <property type="protein sequence ID" value="CAH0727330.1"/>
    <property type="molecule type" value="Genomic_DNA"/>
</dbReference>
<gene>
    <name evidence="1" type="ORF">BINO364_LOCUS12686</name>
</gene>
<keyword evidence="2" id="KW-1185">Reference proteome</keyword>
<reference evidence="1" key="1">
    <citation type="submission" date="2021-12" db="EMBL/GenBank/DDBJ databases">
        <authorList>
            <person name="Martin H S."/>
        </authorList>
    </citation>
    <scope>NUCLEOTIDE SEQUENCE</scope>
</reference>